<sequence>MYSFRRTAIAETRRNEDDSMAGQLAYHQDYTSLDYYDDQGLADLDVSAMRLGLDRMSRNDLRAALSQARVSRIMVSDPATNLHQILMDKSKASAYADLEWVLLETNMASFLRSVTDKLEGEPIPVMQGYIERIRNLLRAKGQKDLLDQLYLSNVGRRQLFRRLRAREKILTEHKRSRNAVETVRSPEEPAPLSDQTASDVVNPTTWSGQDESAGALVELNAY</sequence>
<reference evidence="2 3" key="1">
    <citation type="submission" date="2018-02" db="EMBL/GenBank/DDBJ databases">
        <title>Draft genome sequences of Elsinoe sp., causing black scab on jojoba.</title>
        <authorList>
            <person name="Stodart B."/>
            <person name="Jeffress S."/>
            <person name="Ash G."/>
            <person name="Arun Chinnappa K."/>
        </authorList>
    </citation>
    <scope>NUCLEOTIDE SEQUENCE [LARGE SCALE GENOMIC DNA]</scope>
    <source>
        <strain evidence="2 3">Hillstone_2</strain>
    </source>
</reference>
<evidence type="ECO:0000313" key="2">
    <source>
        <dbReference type="EMBL" id="TKX22900.1"/>
    </source>
</evidence>
<dbReference type="AlphaFoldDB" id="A0A4U7B1L7"/>
<feature type="compositionally biased region" description="Polar residues" evidence="1">
    <location>
        <begin position="193"/>
        <end position="208"/>
    </location>
</feature>
<evidence type="ECO:0000256" key="1">
    <source>
        <dbReference type="SAM" id="MobiDB-lite"/>
    </source>
</evidence>
<dbReference type="Proteomes" id="UP000308133">
    <property type="component" value="Unassembled WGS sequence"/>
</dbReference>
<organism evidence="2 3">
    <name type="scientific">Elsinoe australis</name>
    <dbReference type="NCBI Taxonomy" id="40998"/>
    <lineage>
        <taxon>Eukaryota</taxon>
        <taxon>Fungi</taxon>
        <taxon>Dikarya</taxon>
        <taxon>Ascomycota</taxon>
        <taxon>Pezizomycotina</taxon>
        <taxon>Dothideomycetes</taxon>
        <taxon>Dothideomycetidae</taxon>
        <taxon>Myriangiales</taxon>
        <taxon>Elsinoaceae</taxon>
        <taxon>Elsinoe</taxon>
    </lineage>
</organism>
<comment type="caution">
    <text evidence="2">The sequence shown here is derived from an EMBL/GenBank/DDBJ whole genome shotgun (WGS) entry which is preliminary data.</text>
</comment>
<feature type="region of interest" description="Disordered" evidence="1">
    <location>
        <begin position="174"/>
        <end position="208"/>
    </location>
</feature>
<dbReference type="EMBL" id="PTQR01000060">
    <property type="protein sequence ID" value="TKX22900.1"/>
    <property type="molecule type" value="Genomic_DNA"/>
</dbReference>
<name>A0A4U7B1L7_9PEZI</name>
<proteinExistence type="predicted"/>
<protein>
    <submittedName>
        <fullName evidence="2">Uncharacterized protein</fullName>
    </submittedName>
</protein>
<accession>A0A4U7B1L7</accession>
<evidence type="ECO:0000313" key="3">
    <source>
        <dbReference type="Proteomes" id="UP000308133"/>
    </source>
</evidence>
<gene>
    <name evidence="2" type="ORF">C1H76_4935</name>
</gene>